<name>A0ABS3LU76_9PROT</name>
<dbReference type="RefSeq" id="WP_207880549.1">
    <property type="nucleotide sequence ID" value="NZ_JAFVMF010000006.1"/>
</dbReference>
<gene>
    <name evidence="3" type="ORF">J2D73_06475</name>
</gene>
<protein>
    <recommendedName>
        <fullName evidence="5">Secreted protein</fullName>
    </recommendedName>
</protein>
<sequence>MRHFLKSTFATLLLSVAASTLGAGYASAANGPTADSVYDLSGLPTFGGTVSQYLPSPSGQLSGFVLSDGTEVFLSRQLAETLPKLVKPGERVSGSGLKGKSLPIFRAVAVSGPHGQGSDDTAITMPQHGSEMLAGPDLVVSGVVGQQLYNVRGLLAGAILKDHTVVSLSPGGAAKVASWLSPGSKIYAVGPGATGDLGKALSAREIGPSADHLVTVVADDAPEAGNPPGSPGYDVIPASESH</sequence>
<evidence type="ECO:0000256" key="1">
    <source>
        <dbReference type="SAM" id="MobiDB-lite"/>
    </source>
</evidence>
<reference evidence="3 4" key="1">
    <citation type="submission" date="2021-03" db="EMBL/GenBank/DDBJ databases">
        <title>The complete genome sequence of Acetobacter sacchari TBRC 11175.</title>
        <authorList>
            <person name="Charoenyingcharoen P."/>
            <person name="Yukphan P."/>
        </authorList>
    </citation>
    <scope>NUCLEOTIDE SEQUENCE [LARGE SCALE GENOMIC DNA]</scope>
    <source>
        <strain evidence="3 4">TBRC 11175</strain>
    </source>
</reference>
<feature type="signal peptide" evidence="2">
    <location>
        <begin position="1"/>
        <end position="28"/>
    </location>
</feature>
<evidence type="ECO:0000256" key="2">
    <source>
        <dbReference type="SAM" id="SignalP"/>
    </source>
</evidence>
<feature type="chain" id="PRO_5046660913" description="Secreted protein" evidence="2">
    <location>
        <begin position="29"/>
        <end position="242"/>
    </location>
</feature>
<dbReference type="EMBL" id="JAFVMF010000006">
    <property type="protein sequence ID" value="MBO1359441.1"/>
    <property type="molecule type" value="Genomic_DNA"/>
</dbReference>
<evidence type="ECO:0000313" key="3">
    <source>
        <dbReference type="EMBL" id="MBO1359441.1"/>
    </source>
</evidence>
<dbReference type="Proteomes" id="UP000664771">
    <property type="component" value="Unassembled WGS sequence"/>
</dbReference>
<accession>A0ABS3LU76</accession>
<keyword evidence="2" id="KW-0732">Signal</keyword>
<evidence type="ECO:0008006" key="5">
    <source>
        <dbReference type="Google" id="ProtNLM"/>
    </source>
</evidence>
<comment type="caution">
    <text evidence="3">The sequence shown here is derived from an EMBL/GenBank/DDBJ whole genome shotgun (WGS) entry which is preliminary data.</text>
</comment>
<keyword evidence="4" id="KW-1185">Reference proteome</keyword>
<evidence type="ECO:0000313" key="4">
    <source>
        <dbReference type="Proteomes" id="UP000664771"/>
    </source>
</evidence>
<proteinExistence type="predicted"/>
<feature type="region of interest" description="Disordered" evidence="1">
    <location>
        <begin position="221"/>
        <end position="242"/>
    </location>
</feature>
<organism evidence="3 4">
    <name type="scientific">Acetobacter sacchari</name>
    <dbReference type="NCBI Taxonomy" id="2661687"/>
    <lineage>
        <taxon>Bacteria</taxon>
        <taxon>Pseudomonadati</taxon>
        <taxon>Pseudomonadota</taxon>
        <taxon>Alphaproteobacteria</taxon>
        <taxon>Acetobacterales</taxon>
        <taxon>Acetobacteraceae</taxon>
        <taxon>Acetobacter</taxon>
    </lineage>
</organism>